<feature type="region of interest" description="Disordered" evidence="1">
    <location>
        <begin position="1350"/>
        <end position="1450"/>
    </location>
</feature>
<keyword evidence="3" id="KW-1185">Reference proteome</keyword>
<dbReference type="RefSeq" id="XP_058347721.1">
    <property type="nucleotide sequence ID" value="XM_058481083.1"/>
</dbReference>
<protein>
    <submittedName>
        <fullName evidence="2">Uncharacterized protein</fullName>
    </submittedName>
</protein>
<reference evidence="2 3" key="1">
    <citation type="submission" date="2023-03" db="EMBL/GenBank/DDBJ databases">
        <title>Genome sequence of Lichtheimia ornata CBS 291.66.</title>
        <authorList>
            <person name="Mohabir J.T."/>
            <person name="Shea T.P."/>
            <person name="Kurbessoian T."/>
            <person name="Berby B."/>
            <person name="Fontaine J."/>
            <person name="Livny J."/>
            <person name="Gnirke A."/>
            <person name="Stajich J.E."/>
            <person name="Cuomo C.A."/>
        </authorList>
    </citation>
    <scope>NUCLEOTIDE SEQUENCE [LARGE SCALE GENOMIC DNA]</scope>
    <source>
        <strain evidence="2">CBS 291.66</strain>
    </source>
</reference>
<sequence length="1450" mass="151975">MNGFPNVTITSFEMPGNAPEGGILVELGTALTSPSPIGVQLGTIAMQIGYEGVVLGQVTSENVTLHEGVNDLKLKGTLIPQNDQANLDKIGQLFSNYVAGKMSTTTAVGVSAAPDGHDPINWLTEGFKSVQLNVGLGLAEPMNIIRGVSMGYLDLAFNKDSPYAPITSAPAVVADYSIPFGFTLDITQVSQDLKLGTNDTGDFASINVPYVPSKSDQAAGKLQFAMNNVAITAMDDKHDAFDGFTYDLTASDGYTFNVGGQASTKTSTPIGNITLSGITFKVPTTLHGLQFLNSTPTTVDAVDVTGGTKEALQLAINVTMDNPSDFSISTGDVTFAFLASDTQLGQVMLSNLKLNRGSNSVTASSTFDPKSSSVGQNLLSTFVMGKNNDVNIAGYDGSTAIQSLAKALGAISITTSLPGLKDPLVQGSKLTVNEDSPKTGIVAVQVSIANPFTAGLSITSVKSSVSYKGMPVGNIDQDISSSPIVIGGHSTVQSNPLDMKMNIEPASVALLLRTLAKESNLDTRALDALLGMGGLHVAGMEDISPDSSLFQGFNISNYVMEAMKSLKADLQLQSGLTIGEYDDVLEFSQNSVAVETDATVTRLIPIVGQPIVQQIVDGAKLGFESIILSSPTDTSFKVNMSGSITNAGPMDAEISFPSPLTIAWEGRVLGTVKMATINSKADVGAQFTVPGDFSVTDQDAMGEFSGYLINNPDFQWNIYTEGVAVNALGYTFTNISMNKFVTLAGANGFKDAVKITKFDLPSNDPAGGITLTASTTINNPSQVGFNLAGAGFSAYFEDVLLGPLASDGPAIFPPRGTANINMKGRMIPQDSQEGLDAVTKVFKNYLNASDSPLTVVGESGSGPNGQVGWLTTGFKTIKIENVILPGPDQKPTLIPSITMGDMQIDFVKSEYEPPAGSTKVLAQLKNPFGFPLGVSSLNMEVTASYEGTDMASLKIPDEKATTSDTGLVTTQFSDVPFSTFDDAHKVFSDFLKATTATGNVTFGLAGISNAVTETAIGSLKLDGIDFDVDTALAGFNNFNGKTEILSMAVTGGTSEYILVKLSIAMTNPSQITITLGDMKLITNMDEFNSAVGDVFLKDVTIKPGNNTMDVEMHMGGDDKKALQQLLSDYMTGATVPLTITGSQDATEIEPLKDALSTIKLTTTMTGIKDKLVDSVYVSAGLDALTTHEAKTKITLTNPIGTEFSINSIEAVVYTTLNGNRFQVGHIDYKLPSAFKVPSGEQATSEEMPVTVDADIGQLLELLFNAKDLKFDIYQNASVIVGEGDGFASTLYYYQMQVPATLDFNILGLSLTGADEPDSGTNNSSIADLPASVIDKLPKSVLDQLGYSSKAPEASATSSGSGQEASSSATSSGGGGLLGDLTDKPTPTPEAKESSSSSSEDKSSDDGGDKTASEKPSETGSGDKSDESSSSSSSEDSGDGKPHWLWPFRMA</sequence>
<evidence type="ECO:0000256" key="1">
    <source>
        <dbReference type="SAM" id="MobiDB-lite"/>
    </source>
</evidence>
<proteinExistence type="predicted"/>
<evidence type="ECO:0000313" key="3">
    <source>
        <dbReference type="Proteomes" id="UP001234581"/>
    </source>
</evidence>
<evidence type="ECO:0000313" key="2">
    <source>
        <dbReference type="EMBL" id="KAJ8662808.1"/>
    </source>
</evidence>
<name>A0AAD8DI49_9FUNG</name>
<organism evidence="2 3">
    <name type="scientific">Lichtheimia ornata</name>
    <dbReference type="NCBI Taxonomy" id="688661"/>
    <lineage>
        <taxon>Eukaryota</taxon>
        <taxon>Fungi</taxon>
        <taxon>Fungi incertae sedis</taxon>
        <taxon>Mucoromycota</taxon>
        <taxon>Mucoromycotina</taxon>
        <taxon>Mucoromycetes</taxon>
        <taxon>Mucorales</taxon>
        <taxon>Lichtheimiaceae</taxon>
        <taxon>Lichtheimia</taxon>
    </lineage>
</organism>
<accession>A0AAD8DI49</accession>
<dbReference type="SUPFAM" id="SSF117070">
    <property type="entry name" value="LEA14-like"/>
    <property type="match status" value="1"/>
</dbReference>
<dbReference type="EMBL" id="JARTCD010000003">
    <property type="protein sequence ID" value="KAJ8662808.1"/>
    <property type="molecule type" value="Genomic_DNA"/>
</dbReference>
<dbReference type="InterPro" id="IPR022185">
    <property type="entry name" value="DUF3712"/>
</dbReference>
<feature type="compositionally biased region" description="Basic and acidic residues" evidence="1">
    <location>
        <begin position="1398"/>
        <end position="1426"/>
    </location>
</feature>
<dbReference type="Proteomes" id="UP001234581">
    <property type="component" value="Unassembled WGS sequence"/>
</dbReference>
<feature type="compositionally biased region" description="Low complexity" evidence="1">
    <location>
        <begin position="1352"/>
        <end position="1370"/>
    </location>
</feature>
<dbReference type="GeneID" id="83208403"/>
<dbReference type="InterPro" id="IPR046368">
    <property type="entry name" value="Tag1"/>
</dbReference>
<dbReference type="Pfam" id="PF12505">
    <property type="entry name" value="DUF3712"/>
    <property type="match status" value="4"/>
</dbReference>
<dbReference type="PANTHER" id="PTHR35895:SF1">
    <property type="entry name" value="LIPID-BINDING SERUM GLYCOPROTEIN C-TERMINAL DOMAIN-CONTAINING PROTEIN"/>
    <property type="match status" value="1"/>
</dbReference>
<gene>
    <name evidence="2" type="ORF">O0I10_000984</name>
</gene>
<comment type="caution">
    <text evidence="2">The sequence shown here is derived from an EMBL/GenBank/DDBJ whole genome shotgun (WGS) entry which is preliminary data.</text>
</comment>
<dbReference type="PANTHER" id="PTHR35895">
    <property type="entry name" value="CHROMOSOME 16, WHOLE GENOME SHOTGUN SEQUENCE"/>
    <property type="match status" value="1"/>
</dbReference>
<dbReference type="GO" id="GO:0000329">
    <property type="term" value="C:fungal-type vacuole membrane"/>
    <property type="evidence" value="ECO:0007669"/>
    <property type="project" value="InterPro"/>
</dbReference>